<feature type="transmembrane region" description="Helical" evidence="5">
    <location>
        <begin position="288"/>
        <end position="306"/>
    </location>
</feature>
<dbReference type="InterPro" id="IPR036890">
    <property type="entry name" value="HATPase_C_sf"/>
</dbReference>
<feature type="transmembrane region" description="Helical" evidence="5">
    <location>
        <begin position="318"/>
        <end position="341"/>
    </location>
</feature>
<dbReference type="InterPro" id="IPR005467">
    <property type="entry name" value="His_kinase_dom"/>
</dbReference>
<feature type="domain" description="Histidine kinase" evidence="7">
    <location>
        <begin position="513"/>
        <end position="602"/>
    </location>
</feature>
<dbReference type="InterPro" id="IPR050482">
    <property type="entry name" value="Sensor_HK_TwoCompSys"/>
</dbReference>
<evidence type="ECO:0000256" key="4">
    <source>
        <dbReference type="SAM" id="Coils"/>
    </source>
</evidence>
<dbReference type="Proteomes" id="UP001169027">
    <property type="component" value="Unassembled WGS sequence"/>
</dbReference>
<dbReference type="PROSITE" id="PS50109">
    <property type="entry name" value="HIS_KIN"/>
    <property type="match status" value="1"/>
</dbReference>
<dbReference type="PANTHER" id="PTHR24421:SF58">
    <property type="entry name" value="SIGNAL TRANSDUCTION HISTIDINE-PROTEIN KINASE_PHOSPHATASE UHPB"/>
    <property type="match status" value="1"/>
</dbReference>
<evidence type="ECO:0000256" key="5">
    <source>
        <dbReference type="SAM" id="Phobius"/>
    </source>
</evidence>
<feature type="transmembrane region" description="Helical" evidence="5">
    <location>
        <begin position="262"/>
        <end position="282"/>
    </location>
</feature>
<organism evidence="8 9">
    <name type="scientific">Variovorax ginsengisoli</name>
    <dbReference type="NCBI Taxonomy" id="363844"/>
    <lineage>
        <taxon>Bacteria</taxon>
        <taxon>Pseudomonadati</taxon>
        <taxon>Pseudomonadota</taxon>
        <taxon>Betaproteobacteria</taxon>
        <taxon>Burkholderiales</taxon>
        <taxon>Comamonadaceae</taxon>
        <taxon>Variovorax</taxon>
    </lineage>
</organism>
<keyword evidence="2" id="KW-0418">Kinase</keyword>
<protein>
    <submittedName>
        <fullName evidence="8">7TM diverse intracellular signaling domain-containing protein</fullName>
    </submittedName>
</protein>
<evidence type="ECO:0000256" key="3">
    <source>
        <dbReference type="ARBA" id="ARBA00023012"/>
    </source>
</evidence>
<dbReference type="CDD" id="cd16917">
    <property type="entry name" value="HATPase_UhpB-NarQ-NarX-like"/>
    <property type="match status" value="1"/>
</dbReference>
<dbReference type="Pfam" id="PF07695">
    <property type="entry name" value="7TMR-DISM_7TM"/>
    <property type="match status" value="1"/>
</dbReference>
<dbReference type="InterPro" id="IPR011623">
    <property type="entry name" value="7TMR_DISM_rcpt_extracell_dom1"/>
</dbReference>
<accession>A0ABT8RW65</accession>
<evidence type="ECO:0000256" key="1">
    <source>
        <dbReference type="ARBA" id="ARBA00022679"/>
    </source>
</evidence>
<feature type="transmembrane region" description="Helical" evidence="5">
    <location>
        <begin position="229"/>
        <end position="250"/>
    </location>
</feature>
<gene>
    <name evidence="8" type="ORF">Q2T77_00915</name>
</gene>
<keyword evidence="4" id="KW-0175">Coiled coil</keyword>
<keyword evidence="5" id="KW-1133">Transmembrane helix</keyword>
<comment type="caution">
    <text evidence="8">The sequence shown here is derived from an EMBL/GenBank/DDBJ whole genome shotgun (WGS) entry which is preliminary data.</text>
</comment>
<keyword evidence="6" id="KW-0732">Signal</keyword>
<evidence type="ECO:0000259" key="7">
    <source>
        <dbReference type="PROSITE" id="PS50109"/>
    </source>
</evidence>
<reference evidence="8" key="1">
    <citation type="submission" date="2023-06" db="EMBL/GenBank/DDBJ databases">
        <authorList>
            <person name="Jiang Y."/>
            <person name="Liu Q."/>
        </authorList>
    </citation>
    <scope>NUCLEOTIDE SEQUENCE</scope>
    <source>
        <strain evidence="8">CGMCC 1.12090</strain>
    </source>
</reference>
<keyword evidence="5" id="KW-0472">Membrane</keyword>
<evidence type="ECO:0000313" key="8">
    <source>
        <dbReference type="EMBL" id="MDO1530831.1"/>
    </source>
</evidence>
<feature type="chain" id="PRO_5047138759" evidence="6">
    <location>
        <begin position="20"/>
        <end position="606"/>
    </location>
</feature>
<keyword evidence="9" id="KW-1185">Reference proteome</keyword>
<dbReference type="InterPro" id="IPR008979">
    <property type="entry name" value="Galactose-bd-like_sf"/>
</dbReference>
<keyword evidence="5" id="KW-0812">Transmembrane</keyword>
<dbReference type="PANTHER" id="PTHR24421">
    <property type="entry name" value="NITRATE/NITRITE SENSOR PROTEIN NARX-RELATED"/>
    <property type="match status" value="1"/>
</dbReference>
<proteinExistence type="predicted"/>
<feature type="signal peptide" evidence="6">
    <location>
        <begin position="1"/>
        <end position="19"/>
    </location>
</feature>
<feature type="transmembrane region" description="Helical" evidence="5">
    <location>
        <begin position="347"/>
        <end position="366"/>
    </location>
</feature>
<dbReference type="Pfam" id="PF02518">
    <property type="entry name" value="HATPase_c"/>
    <property type="match status" value="1"/>
</dbReference>
<evidence type="ECO:0000256" key="2">
    <source>
        <dbReference type="ARBA" id="ARBA00022777"/>
    </source>
</evidence>
<feature type="transmembrane region" description="Helical" evidence="5">
    <location>
        <begin position="171"/>
        <end position="192"/>
    </location>
</feature>
<keyword evidence="3" id="KW-0902">Two-component regulatory system</keyword>
<dbReference type="RefSeq" id="WP_301802505.1">
    <property type="nucleotide sequence ID" value="NZ_JAUJZH010000001.1"/>
</dbReference>
<keyword evidence="1" id="KW-0808">Transferase</keyword>
<dbReference type="InterPro" id="IPR003594">
    <property type="entry name" value="HATPase_dom"/>
</dbReference>
<dbReference type="SUPFAM" id="SSF55874">
    <property type="entry name" value="ATPase domain of HSP90 chaperone/DNA topoisomerase II/histidine kinase"/>
    <property type="match status" value="1"/>
</dbReference>
<sequence length="606" mass="66603">MRWAGLWLACLFITGTAQAFERIEAARSDWNAGAQPARGWTAVTLPDSWTSRWPGFDGVVWYRLRWSEPANPAGLRPKGLMAGHFNMAGAVYLNGSLIGGDSDLVEPLSRAWNLPRYWVLDAPLLRPGANELLVRVSGLAAYQPGLGAVTLGEPELVRATYRRATLVHRSLPLLGIGLTLVMGVLYGMLWLMRRSELSYGWFSLFCLLWVAYSYNYVALGTWPFDSTEAFQRANHIAMLASIGCFLMFALHFCQLAGAGLRWILLVSSGAGIALLVLAPSAIQVQVRNHTVLATLLLYVGGCVVILRHAFRSRQLEAAVLAAFLLIPLMAGVHDTLVFLEYLPGNRYYATLSSSATLLGISFVLTWRMVKDMRLAEHFNAELKQRVEEATRRLADGLSRQHAAELVQTRLTERLSLVRDLHDGLGMTLSSHIHSLGNRPDSDDGALWALKEVNDDLRLIIESSAFHDTEELAERLLPLRHRSTRLLEAADIECRWRFAGLQSCRLGGKRDLDFLRVLQEALANVVKHSGATRVDVAIEAAGGQLALSVRDNGRGIAPDAASRQSSGMGLKSMEARAARLGGRLALHSNDSGTTLELHCPIDATVSP</sequence>
<feature type="coiled-coil region" evidence="4">
    <location>
        <begin position="372"/>
        <end position="399"/>
    </location>
</feature>
<dbReference type="SUPFAM" id="SSF49785">
    <property type="entry name" value="Galactose-binding domain-like"/>
    <property type="match status" value="1"/>
</dbReference>
<dbReference type="EMBL" id="JAUKVY010000001">
    <property type="protein sequence ID" value="MDO1530831.1"/>
    <property type="molecule type" value="Genomic_DNA"/>
</dbReference>
<evidence type="ECO:0000256" key="6">
    <source>
        <dbReference type="SAM" id="SignalP"/>
    </source>
</evidence>
<dbReference type="Gene3D" id="2.60.120.260">
    <property type="entry name" value="Galactose-binding domain-like"/>
    <property type="match status" value="1"/>
</dbReference>
<evidence type="ECO:0000313" key="9">
    <source>
        <dbReference type="Proteomes" id="UP001169027"/>
    </source>
</evidence>
<feature type="transmembrane region" description="Helical" evidence="5">
    <location>
        <begin position="199"/>
        <end position="217"/>
    </location>
</feature>
<name>A0ABT8RW65_9BURK</name>
<dbReference type="Gene3D" id="3.30.565.10">
    <property type="entry name" value="Histidine kinase-like ATPase, C-terminal domain"/>
    <property type="match status" value="1"/>
</dbReference>
<dbReference type="SMART" id="SM00387">
    <property type="entry name" value="HATPase_c"/>
    <property type="match status" value="1"/>
</dbReference>